<proteinExistence type="predicted"/>
<dbReference type="EMBL" id="LBHC01000003">
    <property type="protein sequence ID" value="KLE31095.1"/>
    <property type="molecule type" value="Genomic_DNA"/>
</dbReference>
<dbReference type="Pfam" id="PF09837">
    <property type="entry name" value="DUF2064"/>
    <property type="match status" value="1"/>
</dbReference>
<dbReference type="Gene3D" id="3.90.550.10">
    <property type="entry name" value="Spore Coat Polysaccharide Biosynthesis Protein SpsA, Chain A"/>
    <property type="match status" value="1"/>
</dbReference>
<dbReference type="STRING" id="502682.BMF35_b0061"/>
<dbReference type="NCBIfam" id="TIGR04282">
    <property type="entry name" value="glyco_like_cofC"/>
    <property type="match status" value="1"/>
</dbReference>
<reference evidence="1 2" key="1">
    <citation type="submission" date="2015-04" db="EMBL/GenBank/DDBJ databases">
        <title>The draft genome sequence of Erythrobacr gangjinensis K7-2.</title>
        <authorList>
            <person name="Zhuang L."/>
            <person name="Liu Y."/>
            <person name="Shao Z."/>
        </authorList>
    </citation>
    <scope>NUCLEOTIDE SEQUENCE [LARGE SCALE GENOMIC DNA]</scope>
    <source>
        <strain evidence="1 2">K7-2</strain>
    </source>
</reference>
<evidence type="ECO:0000313" key="1">
    <source>
        <dbReference type="EMBL" id="KLE31095.1"/>
    </source>
</evidence>
<dbReference type="SUPFAM" id="SSF53448">
    <property type="entry name" value="Nucleotide-diphospho-sugar transferases"/>
    <property type="match status" value="1"/>
</dbReference>
<dbReference type="Proteomes" id="UP000053070">
    <property type="component" value="Unassembled WGS sequence"/>
</dbReference>
<sequence length="192" mass="21040">MTDPTIALFAKYPVPGLAKTRLAPMLGEEGAAALHRRLVKRTMATMRQSGLPFSVYFTGASRQDFADWLGDDVPLVEQREGDLGERLARVASPAILLGADIPGLAARHLRDAAAALEKHDVVIGPASDGGYYLIGFGKEYPFLWRGLEWGTESVLADTERFLQAHSVSYSLLDELDDCDRPEDLAKWPDLLA</sequence>
<protein>
    <submittedName>
        <fullName evidence="1">Uncharacterized protein</fullName>
    </submittedName>
</protein>
<keyword evidence="2" id="KW-1185">Reference proteome</keyword>
<dbReference type="PANTHER" id="PTHR36529:SF1">
    <property type="entry name" value="GLYCOSYLTRANSFERASE"/>
    <property type="match status" value="1"/>
</dbReference>
<dbReference type="RefSeq" id="WP_047007805.1">
    <property type="nucleotide sequence ID" value="NZ_CP018098.1"/>
</dbReference>
<accession>A0A0G9MK72</accession>
<gene>
    <name evidence="1" type="ORF">AAW01_12720</name>
</gene>
<dbReference type="OrthoDB" id="9798250at2"/>
<evidence type="ECO:0000313" key="2">
    <source>
        <dbReference type="Proteomes" id="UP000053070"/>
    </source>
</evidence>
<name>A0A0G9MK72_9SPHN</name>
<dbReference type="KEGG" id="egn:BMF35_b0061"/>
<dbReference type="PATRIC" id="fig|502682.8.peg.2594"/>
<dbReference type="InterPro" id="IPR018641">
    <property type="entry name" value="Trfase_1_rSAM/seldom-assoc"/>
</dbReference>
<comment type="caution">
    <text evidence="1">The sequence shown here is derived from an EMBL/GenBank/DDBJ whole genome shotgun (WGS) entry which is preliminary data.</text>
</comment>
<dbReference type="PANTHER" id="PTHR36529">
    <property type="entry name" value="SLL1095 PROTEIN"/>
    <property type="match status" value="1"/>
</dbReference>
<dbReference type="AlphaFoldDB" id="A0A0G9MK72"/>
<dbReference type="InterPro" id="IPR029044">
    <property type="entry name" value="Nucleotide-diphossugar_trans"/>
</dbReference>
<organism evidence="1 2">
    <name type="scientific">Aurantiacibacter gangjinensis</name>
    <dbReference type="NCBI Taxonomy" id="502682"/>
    <lineage>
        <taxon>Bacteria</taxon>
        <taxon>Pseudomonadati</taxon>
        <taxon>Pseudomonadota</taxon>
        <taxon>Alphaproteobacteria</taxon>
        <taxon>Sphingomonadales</taxon>
        <taxon>Erythrobacteraceae</taxon>
        <taxon>Aurantiacibacter</taxon>
    </lineage>
</organism>